<name>A0A0W0GA33_MONRR</name>
<dbReference type="InterPro" id="IPR050121">
    <property type="entry name" value="Cytochrome_P450_monoxygenase"/>
</dbReference>
<dbReference type="GO" id="GO:0004497">
    <property type="term" value="F:monooxygenase activity"/>
    <property type="evidence" value="ECO:0007669"/>
    <property type="project" value="UniProtKB-KW"/>
</dbReference>
<keyword evidence="10 13" id="KW-0408">Iron</keyword>
<sequence>MARRAIILPYLSKRSISEREWIIQREVDRFINDVLNNTSPIHVKETARSFLGVIIPSVCFPELHSNTALSTTGVLSAVTNAPKSRFPFLLFKYIPQKWTLIIRRWFLSLKSRNQPYSRMNEGKAYAIMAQQALSTPVSEIPDDNANIMSNLLARSVNQVVPEPKSQWLVAESLNLKYAGMDTMSTAILIIIRGVLANEVVRLKLIGELNDAWPDMGTALCFAALEKLSYLTAVIKEGLRLSVGIFSPMNRVVGPGNATISGESIPEGTVVGMAHSMIHFNPDIFPDPQAFRPERWLQEDGQQLDKYLMSFGRGPRSCVGIHLAWSTLYLLIANVFRRLDLSPTSVDDMRAPYRLKDNFVAVYDGKPIYTFGNQYNSSSQSAEGFCDDSSAVYLLLPRDETNRLGIDPSSPLTLFASIILDVHSVVMSAENWTLQAPALIFSPGYSILAINATNITDVTKGKLGLVLPSAPNIRLPEPSATISIPVIGAPVVIVSSMVASTATTGTGQLDSTQSVQVASTTMREEIIDNNSISMNTLSPSSTNQMADSTVAQPTGTVVVLQGCVQDRCTTSTLPATQIGQISPSLSFVESNLVRSTVQSSEIANPTATPPPSHFNGSDDGVSDPDSPSHSITSAKVSMTPPMIAGIVIGVTVPLIIVALILRKFCTKQRAVYSSLNSSAPHDNDSPEGDDPEKATGILNAERNALERKRARKYKGTTWKRISPFELTKSGPNGKRSWLWRRSGPRENEDHFTHFDPDALVSRRSSRPASQPPHDSADQVDSSLLRVEVEKAEPDEVTGEEGIDDKELRSIVETSGVTMSPFWSFSRDSGRIADERTSTASTYGSDFKSEDGSFDRPPALSIATRLLHQNVSRGGLTTSAASSPTIASPASGLRTETSLIHTDPDSILSPSESMDTMRSEIQQLREEIRRLVDHTESGWATFGYQEPLFEERPPDYANVAGRARTQPSAVR</sequence>
<evidence type="ECO:0000256" key="2">
    <source>
        <dbReference type="ARBA" id="ARBA00004370"/>
    </source>
</evidence>
<evidence type="ECO:0000256" key="11">
    <source>
        <dbReference type="ARBA" id="ARBA00023033"/>
    </source>
</evidence>
<dbReference type="GO" id="GO:0016020">
    <property type="term" value="C:membrane"/>
    <property type="evidence" value="ECO:0007669"/>
    <property type="project" value="UniProtKB-SubCell"/>
</dbReference>
<dbReference type="EMBL" id="LATX01000716">
    <property type="protein sequence ID" value="KTB45380.1"/>
    <property type="molecule type" value="Genomic_DNA"/>
</dbReference>
<evidence type="ECO:0000256" key="1">
    <source>
        <dbReference type="ARBA" id="ARBA00001971"/>
    </source>
</evidence>
<keyword evidence="11" id="KW-0503">Monooxygenase</keyword>
<evidence type="ECO:0000256" key="14">
    <source>
        <dbReference type="SAM" id="MobiDB-lite"/>
    </source>
</evidence>
<evidence type="ECO:0000256" key="15">
    <source>
        <dbReference type="SAM" id="Phobius"/>
    </source>
</evidence>
<feature type="region of interest" description="Disordered" evidence="14">
    <location>
        <begin position="597"/>
        <end position="633"/>
    </location>
</feature>
<dbReference type="SUPFAM" id="SSF48264">
    <property type="entry name" value="Cytochrome P450"/>
    <property type="match status" value="1"/>
</dbReference>
<dbReference type="InterPro" id="IPR017972">
    <property type="entry name" value="Cyt_P450_CS"/>
</dbReference>
<evidence type="ECO:0000256" key="5">
    <source>
        <dbReference type="ARBA" id="ARBA00022617"/>
    </source>
</evidence>
<feature type="region of interest" description="Disordered" evidence="14">
    <location>
        <begin position="745"/>
        <end position="781"/>
    </location>
</feature>
<keyword evidence="5 13" id="KW-0349">Heme</keyword>
<evidence type="ECO:0000256" key="6">
    <source>
        <dbReference type="ARBA" id="ARBA00022692"/>
    </source>
</evidence>
<dbReference type="GO" id="GO:0020037">
    <property type="term" value="F:heme binding"/>
    <property type="evidence" value="ECO:0007669"/>
    <property type="project" value="InterPro"/>
</dbReference>
<gene>
    <name evidence="16" type="ORF">WG66_2063</name>
</gene>
<comment type="pathway">
    <text evidence="3">Secondary metabolite biosynthesis; terpenoid biosynthesis.</text>
</comment>
<evidence type="ECO:0000256" key="13">
    <source>
        <dbReference type="PIRSR" id="PIRSR602403-1"/>
    </source>
</evidence>
<dbReference type="PANTHER" id="PTHR24305">
    <property type="entry name" value="CYTOCHROME P450"/>
    <property type="match status" value="1"/>
</dbReference>
<dbReference type="Gene3D" id="1.10.630.10">
    <property type="entry name" value="Cytochrome P450"/>
    <property type="match status" value="1"/>
</dbReference>
<organism evidence="16 17">
    <name type="scientific">Moniliophthora roreri</name>
    <name type="common">Frosty pod rot fungus</name>
    <name type="synonym">Monilia roreri</name>
    <dbReference type="NCBI Taxonomy" id="221103"/>
    <lineage>
        <taxon>Eukaryota</taxon>
        <taxon>Fungi</taxon>
        <taxon>Dikarya</taxon>
        <taxon>Basidiomycota</taxon>
        <taxon>Agaricomycotina</taxon>
        <taxon>Agaricomycetes</taxon>
        <taxon>Agaricomycetidae</taxon>
        <taxon>Agaricales</taxon>
        <taxon>Marasmiineae</taxon>
        <taxon>Marasmiaceae</taxon>
        <taxon>Moniliophthora</taxon>
    </lineage>
</organism>
<comment type="cofactor">
    <cofactor evidence="1 13">
        <name>heme</name>
        <dbReference type="ChEBI" id="CHEBI:30413"/>
    </cofactor>
</comment>
<dbReference type="InterPro" id="IPR002403">
    <property type="entry name" value="Cyt_P450_E_grp-IV"/>
</dbReference>
<feature type="binding site" description="axial binding residue" evidence="13">
    <location>
        <position position="317"/>
    </location>
    <ligand>
        <name>heme</name>
        <dbReference type="ChEBI" id="CHEBI:30413"/>
    </ligand>
    <ligandPart>
        <name>Fe</name>
        <dbReference type="ChEBI" id="CHEBI:18248"/>
    </ligandPart>
</feature>
<evidence type="ECO:0000313" key="16">
    <source>
        <dbReference type="EMBL" id="KTB45380.1"/>
    </source>
</evidence>
<keyword evidence="7 13" id="KW-0479">Metal-binding</keyword>
<comment type="similarity">
    <text evidence="4">Belongs to the cytochrome P450 family.</text>
</comment>
<comment type="subcellular location">
    <subcellularLocation>
        <location evidence="2">Membrane</location>
    </subcellularLocation>
</comment>
<evidence type="ECO:0000256" key="12">
    <source>
        <dbReference type="ARBA" id="ARBA00023136"/>
    </source>
</evidence>
<dbReference type="InterPro" id="IPR001128">
    <property type="entry name" value="Cyt_P450"/>
</dbReference>
<dbReference type="GO" id="GO:0005506">
    <property type="term" value="F:iron ion binding"/>
    <property type="evidence" value="ECO:0007669"/>
    <property type="project" value="InterPro"/>
</dbReference>
<reference evidence="16 17" key="1">
    <citation type="submission" date="2015-12" db="EMBL/GenBank/DDBJ databases">
        <title>Draft genome sequence of Moniliophthora roreri, the causal agent of frosty pod rot of cacao.</title>
        <authorList>
            <person name="Aime M.C."/>
            <person name="Diaz-Valderrama J.R."/>
            <person name="Kijpornyongpan T."/>
            <person name="Phillips-Mora W."/>
        </authorList>
    </citation>
    <scope>NUCLEOTIDE SEQUENCE [LARGE SCALE GENOMIC DNA]</scope>
    <source>
        <strain evidence="16 17">MCA 2952</strain>
    </source>
</reference>
<proteinExistence type="inferred from homology"/>
<evidence type="ECO:0000256" key="10">
    <source>
        <dbReference type="ARBA" id="ARBA00023004"/>
    </source>
</evidence>
<protein>
    <recommendedName>
        <fullName evidence="18">Cytochrome P450</fullName>
    </recommendedName>
</protein>
<feature type="compositionally biased region" description="Basic and acidic residues" evidence="14">
    <location>
        <begin position="745"/>
        <end position="755"/>
    </location>
</feature>
<evidence type="ECO:0000256" key="8">
    <source>
        <dbReference type="ARBA" id="ARBA00022989"/>
    </source>
</evidence>
<dbReference type="AlphaFoldDB" id="A0A0W0GA33"/>
<accession>A0A0W0GA33</accession>
<evidence type="ECO:0000313" key="17">
    <source>
        <dbReference type="Proteomes" id="UP000054988"/>
    </source>
</evidence>
<keyword evidence="8 15" id="KW-1133">Transmembrane helix</keyword>
<dbReference type="GO" id="GO:0016705">
    <property type="term" value="F:oxidoreductase activity, acting on paired donors, with incorporation or reduction of molecular oxygen"/>
    <property type="evidence" value="ECO:0007669"/>
    <property type="project" value="InterPro"/>
</dbReference>
<evidence type="ECO:0000256" key="4">
    <source>
        <dbReference type="ARBA" id="ARBA00010617"/>
    </source>
</evidence>
<dbReference type="PRINTS" id="PR00465">
    <property type="entry name" value="EP450IV"/>
</dbReference>
<dbReference type="Pfam" id="PF00067">
    <property type="entry name" value="p450"/>
    <property type="match status" value="1"/>
</dbReference>
<feature type="region of interest" description="Disordered" evidence="14">
    <location>
        <begin position="673"/>
        <end position="693"/>
    </location>
</feature>
<dbReference type="PROSITE" id="PS00086">
    <property type="entry name" value="CYTOCHROME_P450"/>
    <property type="match status" value="1"/>
</dbReference>
<keyword evidence="9" id="KW-0560">Oxidoreductase</keyword>
<dbReference type="InterPro" id="IPR036396">
    <property type="entry name" value="Cyt_P450_sf"/>
</dbReference>
<evidence type="ECO:0000256" key="3">
    <source>
        <dbReference type="ARBA" id="ARBA00004721"/>
    </source>
</evidence>
<feature type="transmembrane region" description="Helical" evidence="15">
    <location>
        <begin position="641"/>
        <end position="660"/>
    </location>
</feature>
<evidence type="ECO:0000256" key="9">
    <source>
        <dbReference type="ARBA" id="ARBA00023002"/>
    </source>
</evidence>
<feature type="compositionally biased region" description="Low complexity" evidence="14">
    <location>
        <begin position="616"/>
        <end position="627"/>
    </location>
</feature>
<comment type="caution">
    <text evidence="16">The sequence shown here is derived from an EMBL/GenBank/DDBJ whole genome shotgun (WGS) entry which is preliminary data.</text>
</comment>
<dbReference type="PANTHER" id="PTHR24305:SF166">
    <property type="entry name" value="CYTOCHROME P450 12A4, MITOCHONDRIAL-RELATED"/>
    <property type="match status" value="1"/>
</dbReference>
<keyword evidence="6 15" id="KW-0812">Transmembrane</keyword>
<keyword evidence="12 15" id="KW-0472">Membrane</keyword>
<evidence type="ECO:0000256" key="7">
    <source>
        <dbReference type="ARBA" id="ARBA00022723"/>
    </source>
</evidence>
<evidence type="ECO:0008006" key="18">
    <source>
        <dbReference type="Google" id="ProtNLM"/>
    </source>
</evidence>
<dbReference type="Proteomes" id="UP000054988">
    <property type="component" value="Unassembled WGS sequence"/>
</dbReference>